<evidence type="ECO:0000313" key="1">
    <source>
        <dbReference type="EMBL" id="UJO20887.1"/>
    </source>
</evidence>
<keyword evidence="2" id="KW-1185">Reference proteome</keyword>
<proteinExistence type="predicted"/>
<dbReference type="Proteomes" id="UP000756132">
    <property type="component" value="Chromosome 8"/>
</dbReference>
<dbReference type="KEGG" id="ffu:CLAFUR5_11265"/>
<gene>
    <name evidence="1" type="ORF">CLAFUR5_11265</name>
</gene>
<accession>A0A9Q8PEE4</accession>
<dbReference type="GeneID" id="71991143"/>
<dbReference type="AlphaFoldDB" id="A0A9Q8PEE4"/>
<reference evidence="1" key="1">
    <citation type="submission" date="2021-12" db="EMBL/GenBank/DDBJ databases">
        <authorList>
            <person name="Zaccaron A."/>
            <person name="Stergiopoulos I."/>
        </authorList>
    </citation>
    <scope>NUCLEOTIDE SEQUENCE</scope>
    <source>
        <strain evidence="1">Race5_Kim</strain>
    </source>
</reference>
<protein>
    <submittedName>
        <fullName evidence="1">Uncharacterized protein</fullName>
    </submittedName>
</protein>
<organism evidence="1 2">
    <name type="scientific">Passalora fulva</name>
    <name type="common">Tomato leaf mold</name>
    <name type="synonym">Cladosporium fulvum</name>
    <dbReference type="NCBI Taxonomy" id="5499"/>
    <lineage>
        <taxon>Eukaryota</taxon>
        <taxon>Fungi</taxon>
        <taxon>Dikarya</taxon>
        <taxon>Ascomycota</taxon>
        <taxon>Pezizomycotina</taxon>
        <taxon>Dothideomycetes</taxon>
        <taxon>Dothideomycetidae</taxon>
        <taxon>Mycosphaerellales</taxon>
        <taxon>Mycosphaerellaceae</taxon>
        <taxon>Fulvia</taxon>
    </lineage>
</organism>
<reference evidence="1" key="2">
    <citation type="journal article" date="2022" name="Microb. Genom.">
        <title>A chromosome-scale genome assembly of the tomato pathogen Cladosporium fulvum reveals a compartmentalized genome architecture and the presence of a dispensable chromosome.</title>
        <authorList>
            <person name="Zaccaron A.Z."/>
            <person name="Chen L.H."/>
            <person name="Samaras A."/>
            <person name="Stergiopoulos I."/>
        </authorList>
    </citation>
    <scope>NUCLEOTIDE SEQUENCE</scope>
    <source>
        <strain evidence="1">Race5_Kim</strain>
    </source>
</reference>
<dbReference type="RefSeq" id="XP_047765253.1">
    <property type="nucleotide sequence ID" value="XM_047910413.1"/>
</dbReference>
<dbReference type="EMBL" id="CP090170">
    <property type="protein sequence ID" value="UJO20887.1"/>
    <property type="molecule type" value="Genomic_DNA"/>
</dbReference>
<name>A0A9Q8PEE4_PASFU</name>
<sequence>MAATSSACPFFDKLPAELRLEIYELSFKPASTEDEVDLCAVNPPSKSLLLTCGKAYNEAQAIFKQAHRQHWSSSNFTMSLSGPASQKKENRKHALLALAALRGEDLQHIVHLTIIREELSTGEEGTNMKLLDRRGSWKCTWLYDGGTEDNLYFVLKPGVPYSDWRDFEVEDMVEWHANNWETESMPVKQQITKVIQVLF</sequence>
<evidence type="ECO:0000313" key="2">
    <source>
        <dbReference type="Proteomes" id="UP000756132"/>
    </source>
</evidence>
<dbReference type="OrthoDB" id="5413827at2759"/>